<sequence>TPSLPTTLLTWARIPLPDTRLFHETCQSAEAVDESDLPQWDFDPPYHSPEPPDTAAEVRFTENLIDVMHGRRCRQERE</sequence>
<dbReference type="EMBL" id="MU266867">
    <property type="protein sequence ID" value="KAH7918048.1"/>
    <property type="molecule type" value="Genomic_DNA"/>
</dbReference>
<feature type="non-terminal residue" evidence="1">
    <location>
        <position position="78"/>
    </location>
</feature>
<name>A0ACB8AYV8_9AGAM</name>
<dbReference type="Proteomes" id="UP000790709">
    <property type="component" value="Unassembled WGS sequence"/>
</dbReference>
<accession>A0ACB8AYV8</accession>
<keyword evidence="2" id="KW-1185">Reference proteome</keyword>
<comment type="caution">
    <text evidence="1">The sequence shown here is derived from an EMBL/GenBank/DDBJ whole genome shotgun (WGS) entry which is preliminary data.</text>
</comment>
<evidence type="ECO:0000313" key="1">
    <source>
        <dbReference type="EMBL" id="KAH7918048.1"/>
    </source>
</evidence>
<feature type="non-terminal residue" evidence="1">
    <location>
        <position position="1"/>
    </location>
</feature>
<organism evidence="1 2">
    <name type="scientific">Leucogyrophana mollusca</name>
    <dbReference type="NCBI Taxonomy" id="85980"/>
    <lineage>
        <taxon>Eukaryota</taxon>
        <taxon>Fungi</taxon>
        <taxon>Dikarya</taxon>
        <taxon>Basidiomycota</taxon>
        <taxon>Agaricomycotina</taxon>
        <taxon>Agaricomycetes</taxon>
        <taxon>Agaricomycetidae</taxon>
        <taxon>Boletales</taxon>
        <taxon>Boletales incertae sedis</taxon>
        <taxon>Leucogyrophana</taxon>
    </lineage>
</organism>
<proteinExistence type="predicted"/>
<gene>
    <name evidence="1" type="ORF">BV22DRAFT_967080</name>
</gene>
<reference evidence="1" key="1">
    <citation type="journal article" date="2021" name="New Phytol.">
        <title>Evolutionary innovations through gain and loss of genes in the ectomycorrhizal Boletales.</title>
        <authorList>
            <person name="Wu G."/>
            <person name="Miyauchi S."/>
            <person name="Morin E."/>
            <person name="Kuo A."/>
            <person name="Drula E."/>
            <person name="Varga T."/>
            <person name="Kohler A."/>
            <person name="Feng B."/>
            <person name="Cao Y."/>
            <person name="Lipzen A."/>
            <person name="Daum C."/>
            <person name="Hundley H."/>
            <person name="Pangilinan J."/>
            <person name="Johnson J."/>
            <person name="Barry K."/>
            <person name="LaButti K."/>
            <person name="Ng V."/>
            <person name="Ahrendt S."/>
            <person name="Min B."/>
            <person name="Choi I.G."/>
            <person name="Park H."/>
            <person name="Plett J.M."/>
            <person name="Magnuson J."/>
            <person name="Spatafora J.W."/>
            <person name="Nagy L.G."/>
            <person name="Henrissat B."/>
            <person name="Grigoriev I.V."/>
            <person name="Yang Z.L."/>
            <person name="Xu J."/>
            <person name="Martin F.M."/>
        </authorList>
    </citation>
    <scope>NUCLEOTIDE SEQUENCE</scope>
    <source>
        <strain evidence="1">KUC20120723A-06</strain>
    </source>
</reference>
<protein>
    <submittedName>
        <fullName evidence="1">Uncharacterized protein</fullName>
    </submittedName>
</protein>
<evidence type="ECO:0000313" key="2">
    <source>
        <dbReference type="Proteomes" id="UP000790709"/>
    </source>
</evidence>